<dbReference type="GO" id="GO:0043799">
    <property type="term" value="F:glycine oxidase activity"/>
    <property type="evidence" value="ECO:0007669"/>
    <property type="project" value="UniProtKB-EC"/>
</dbReference>
<evidence type="ECO:0000256" key="2">
    <source>
        <dbReference type="ARBA" id="ARBA00022977"/>
    </source>
</evidence>
<comment type="caution">
    <text evidence="7">The sequence shown here is derived from an EMBL/GenBank/DDBJ whole genome shotgun (WGS) entry which is preliminary data.</text>
</comment>
<evidence type="ECO:0000256" key="3">
    <source>
        <dbReference type="ARBA" id="ARBA00023002"/>
    </source>
</evidence>
<protein>
    <recommendedName>
        <fullName evidence="5">glycine oxidase</fullName>
        <ecNumber evidence="5">1.4.3.19</ecNumber>
    </recommendedName>
</protein>
<dbReference type="EC" id="1.4.3.19" evidence="5"/>
<dbReference type="EMBL" id="WRPM01000103">
    <property type="protein sequence ID" value="MVT27736.1"/>
    <property type="molecule type" value="Genomic_DNA"/>
</dbReference>
<dbReference type="GO" id="GO:0005737">
    <property type="term" value="C:cytoplasm"/>
    <property type="evidence" value="ECO:0007669"/>
    <property type="project" value="TreeGrafter"/>
</dbReference>
<keyword evidence="3 7" id="KW-0560">Oxidoreductase</keyword>
<dbReference type="GO" id="GO:0009228">
    <property type="term" value="P:thiamine biosynthetic process"/>
    <property type="evidence" value="ECO:0007669"/>
    <property type="project" value="UniProtKB-KW"/>
</dbReference>
<evidence type="ECO:0000259" key="6">
    <source>
        <dbReference type="Pfam" id="PF01266"/>
    </source>
</evidence>
<sequence>MGQNVQLSTAVIGAGVVGLLTAWQLRLSGHAVTILDPAPGAQASYAAAGMLAPISEVQYGQQQLWELMTAAQAEYPALIRTLQQASALPTGYRENGTLLVAADPGDRQATAELVAVQQAAGMEVTPLSSRQLRSAEPALAPGLAKVWSVPGDHQVNPRQLVRCVTEALDAQLDPGVFPTAGPPAQWIAARVTRVEQTEQGIRVEYDGAAAVFDRAALVPGLGYTDIAGLPQQQPLDLRPVHGDVIRLRVRPEQLSPGEQHLISSTLRAKVRGRSVYLVPRAPEDPLEPLGLVVGASSREDGLPGTHTGSVAELLEDAAAVLPAVRDAELVEITTRARPGTPDDRPYLGAVSPGGGVVISTGYHRHGILLAPLAARLTVALLSGEPLSEADRDYLETMRPDR</sequence>
<evidence type="ECO:0000256" key="1">
    <source>
        <dbReference type="ARBA" id="ARBA00004948"/>
    </source>
</evidence>
<gene>
    <name evidence="7" type="primary">thiO</name>
    <name evidence="7" type="ORF">GNZ21_15470</name>
</gene>
<dbReference type="AlphaFoldDB" id="A0A7K1UMQ4"/>
<dbReference type="Pfam" id="PF01266">
    <property type="entry name" value="DAO"/>
    <property type="match status" value="1"/>
</dbReference>
<feature type="domain" description="FAD dependent oxidoreductase" evidence="6">
    <location>
        <begin position="10"/>
        <end position="379"/>
    </location>
</feature>
<dbReference type="Proteomes" id="UP000460157">
    <property type="component" value="Unassembled WGS sequence"/>
</dbReference>
<keyword evidence="8" id="KW-1185">Reference proteome</keyword>
<evidence type="ECO:0000313" key="8">
    <source>
        <dbReference type="Proteomes" id="UP000460157"/>
    </source>
</evidence>
<comment type="pathway">
    <text evidence="1">Cofactor biosynthesis; thiamine diphosphate biosynthesis.</text>
</comment>
<dbReference type="Gene3D" id="3.50.50.60">
    <property type="entry name" value="FAD/NAD(P)-binding domain"/>
    <property type="match status" value="1"/>
</dbReference>
<dbReference type="InterPro" id="IPR036188">
    <property type="entry name" value="FAD/NAD-bd_sf"/>
</dbReference>
<comment type="catalytic activity">
    <reaction evidence="4">
        <text>glycine + O2 + H2O = glyoxylate + H2O2 + NH4(+)</text>
        <dbReference type="Rhea" id="RHEA:11532"/>
        <dbReference type="ChEBI" id="CHEBI:15377"/>
        <dbReference type="ChEBI" id="CHEBI:15379"/>
        <dbReference type="ChEBI" id="CHEBI:16240"/>
        <dbReference type="ChEBI" id="CHEBI:28938"/>
        <dbReference type="ChEBI" id="CHEBI:36655"/>
        <dbReference type="ChEBI" id="CHEBI:57305"/>
        <dbReference type="EC" id="1.4.3.19"/>
    </reaction>
</comment>
<accession>A0A7K1UMQ4</accession>
<evidence type="ECO:0000256" key="4">
    <source>
        <dbReference type="ARBA" id="ARBA00049872"/>
    </source>
</evidence>
<dbReference type="GO" id="GO:0009229">
    <property type="term" value="P:thiamine diphosphate biosynthetic process"/>
    <property type="evidence" value="ECO:0007669"/>
    <property type="project" value="UniProtKB-UniPathway"/>
</dbReference>
<dbReference type="Gene3D" id="3.30.9.10">
    <property type="entry name" value="D-Amino Acid Oxidase, subunit A, domain 2"/>
    <property type="match status" value="1"/>
</dbReference>
<dbReference type="RefSeq" id="WP_157325960.1">
    <property type="nucleotide sequence ID" value="NZ_BMFX01000010.1"/>
</dbReference>
<dbReference type="SUPFAM" id="SSF54373">
    <property type="entry name" value="FAD-linked reductases, C-terminal domain"/>
    <property type="match status" value="1"/>
</dbReference>
<evidence type="ECO:0000256" key="5">
    <source>
        <dbReference type="ARBA" id="ARBA00050018"/>
    </source>
</evidence>
<evidence type="ECO:0000313" key="7">
    <source>
        <dbReference type="EMBL" id="MVT27736.1"/>
    </source>
</evidence>
<dbReference type="OrthoDB" id="3214401at2"/>
<proteinExistence type="predicted"/>
<dbReference type="SUPFAM" id="SSF51905">
    <property type="entry name" value="FAD/NAD(P)-binding domain"/>
    <property type="match status" value="1"/>
</dbReference>
<dbReference type="InterPro" id="IPR006076">
    <property type="entry name" value="FAD-dep_OxRdtase"/>
</dbReference>
<dbReference type="PANTHER" id="PTHR13847:SF289">
    <property type="entry name" value="GLYCINE OXIDASE"/>
    <property type="match status" value="1"/>
</dbReference>
<organism evidence="7 8">
    <name type="scientific">Nesterenkonia alkaliphila</name>
    <dbReference type="NCBI Taxonomy" id="1463631"/>
    <lineage>
        <taxon>Bacteria</taxon>
        <taxon>Bacillati</taxon>
        <taxon>Actinomycetota</taxon>
        <taxon>Actinomycetes</taxon>
        <taxon>Micrococcales</taxon>
        <taxon>Micrococcaceae</taxon>
        <taxon>Nesterenkonia</taxon>
    </lineage>
</organism>
<dbReference type="NCBIfam" id="TIGR02352">
    <property type="entry name" value="thiamin_ThiO"/>
    <property type="match status" value="1"/>
</dbReference>
<name>A0A7K1UMQ4_9MICC</name>
<keyword evidence="2" id="KW-0784">Thiamine biosynthesis</keyword>
<dbReference type="UniPathway" id="UPA00060"/>
<dbReference type="InterPro" id="IPR012727">
    <property type="entry name" value="Gly_oxidase_ThiO"/>
</dbReference>
<dbReference type="PANTHER" id="PTHR13847">
    <property type="entry name" value="SARCOSINE DEHYDROGENASE-RELATED"/>
    <property type="match status" value="1"/>
</dbReference>
<dbReference type="GO" id="GO:0050660">
    <property type="term" value="F:flavin adenine dinucleotide binding"/>
    <property type="evidence" value="ECO:0007669"/>
    <property type="project" value="InterPro"/>
</dbReference>
<reference evidence="7 8" key="1">
    <citation type="submission" date="2019-12" db="EMBL/GenBank/DDBJ databases">
        <title>Nesterenkonia muleiensis sp. nov., a novel actinobacterium isolated from sap of Populus euphratica.</title>
        <authorList>
            <person name="Wang R."/>
        </authorList>
    </citation>
    <scope>NUCLEOTIDE SEQUENCE [LARGE SCALE GENOMIC DNA]</scope>
    <source>
        <strain evidence="7 8">F10</strain>
    </source>
</reference>